<evidence type="ECO:0000313" key="3">
    <source>
        <dbReference type="Proteomes" id="UP000177870"/>
    </source>
</evidence>
<protein>
    <recommendedName>
        <fullName evidence="1">AMP-dependent synthetase/ligase domain-containing protein</fullName>
    </recommendedName>
</protein>
<dbReference type="PROSITE" id="PS00455">
    <property type="entry name" value="AMP_BINDING"/>
    <property type="match status" value="1"/>
</dbReference>
<proteinExistence type="predicted"/>
<dbReference type="RefSeq" id="WP_070391250.1">
    <property type="nucleotide sequence ID" value="NZ_CP017599.1"/>
</dbReference>
<dbReference type="PRINTS" id="PR00154">
    <property type="entry name" value="AMPBINDING"/>
</dbReference>
<dbReference type="InterPro" id="IPR000873">
    <property type="entry name" value="AMP-dep_synth/lig_dom"/>
</dbReference>
<dbReference type="GO" id="GO:0043041">
    <property type="term" value="P:amino acid activation for nonribosomal peptide biosynthetic process"/>
    <property type="evidence" value="ECO:0007669"/>
    <property type="project" value="TreeGrafter"/>
</dbReference>
<sequence length="291" mass="32226">MNLKINNQQDNYRCIPELFEAQVERTPDAVAVVFADQQLTYRALNSKANQLAHHLQTLGVEPDVLVGICVERSVEMVVGLLAILKAGGAYVPLDPAYPPERLAYMLDHSQASVLLTQSQLVSQLPKHQASVICLDTDWEIISTDKEQNPTSSLTVDNLAYIIYTSGSTGKPKGVAMPHLSLVNLIKWQLENTVVANDSKTLQFAPISFDVSFQEIFSTWCAGGTLVLISEDVRRDPVFLLNLLAEQEVARLFLPFVALQQIAEVAETFGVFPASLRELTLPALKRRGFFTQ</sequence>
<accession>A0A1D8TMB8</accession>
<dbReference type="Gene3D" id="3.40.50.980">
    <property type="match status" value="2"/>
</dbReference>
<feature type="domain" description="AMP-dependent synthetase/ligase" evidence="1">
    <location>
        <begin position="19"/>
        <end position="267"/>
    </location>
</feature>
<dbReference type="GO" id="GO:0031177">
    <property type="term" value="F:phosphopantetheine binding"/>
    <property type="evidence" value="ECO:0007669"/>
    <property type="project" value="TreeGrafter"/>
</dbReference>
<dbReference type="Pfam" id="PF00501">
    <property type="entry name" value="AMP-binding"/>
    <property type="match status" value="1"/>
</dbReference>
<organism evidence="2 3">
    <name type="scientific">Moorena producens PAL-8-15-08-1</name>
    <dbReference type="NCBI Taxonomy" id="1458985"/>
    <lineage>
        <taxon>Bacteria</taxon>
        <taxon>Bacillati</taxon>
        <taxon>Cyanobacteriota</taxon>
        <taxon>Cyanophyceae</taxon>
        <taxon>Coleofasciculales</taxon>
        <taxon>Coleofasciculaceae</taxon>
        <taxon>Moorena</taxon>
    </lineage>
</organism>
<evidence type="ECO:0000259" key="1">
    <source>
        <dbReference type="Pfam" id="PF00501"/>
    </source>
</evidence>
<dbReference type="EMBL" id="CP017599">
    <property type="protein sequence ID" value="AOW98743.1"/>
    <property type="molecule type" value="Genomic_DNA"/>
</dbReference>
<gene>
    <name evidence="2" type="ORF">BJP34_04115</name>
</gene>
<dbReference type="PANTHER" id="PTHR45527:SF1">
    <property type="entry name" value="FATTY ACID SYNTHASE"/>
    <property type="match status" value="1"/>
</dbReference>
<dbReference type="Proteomes" id="UP000177870">
    <property type="component" value="Chromosome"/>
</dbReference>
<dbReference type="GO" id="GO:0044550">
    <property type="term" value="P:secondary metabolite biosynthetic process"/>
    <property type="evidence" value="ECO:0007669"/>
    <property type="project" value="TreeGrafter"/>
</dbReference>
<reference evidence="3" key="1">
    <citation type="submission" date="2016-10" db="EMBL/GenBank/DDBJ databases">
        <title>Comparative genomics uncovers the prolific and rare metabolic potential of the cyanobacterial genus Moorea.</title>
        <authorList>
            <person name="Leao T."/>
            <person name="Castelao G."/>
            <person name="Korobeynikov A."/>
            <person name="Monroe E.A."/>
            <person name="Podell S."/>
            <person name="Glukhov E."/>
            <person name="Allen E."/>
            <person name="Gerwick W.H."/>
            <person name="Gerwick L."/>
        </authorList>
    </citation>
    <scope>NUCLEOTIDE SEQUENCE [LARGE SCALE GENOMIC DNA]</scope>
    <source>
        <strain evidence="3">PAL-8-15-08-1</strain>
    </source>
</reference>
<dbReference type="KEGG" id="mpro:BJP34_04115"/>
<dbReference type="AlphaFoldDB" id="A0A1D8TMB8"/>
<dbReference type="SUPFAM" id="SSF56801">
    <property type="entry name" value="Acetyl-CoA synthetase-like"/>
    <property type="match status" value="1"/>
</dbReference>
<dbReference type="PANTHER" id="PTHR45527">
    <property type="entry name" value="NONRIBOSOMAL PEPTIDE SYNTHETASE"/>
    <property type="match status" value="1"/>
</dbReference>
<dbReference type="STRING" id="1458985.BJP34_04115"/>
<evidence type="ECO:0000313" key="2">
    <source>
        <dbReference type="EMBL" id="AOW98743.1"/>
    </source>
</evidence>
<name>A0A1D8TMB8_9CYAN</name>
<dbReference type="GO" id="GO:0005737">
    <property type="term" value="C:cytoplasm"/>
    <property type="evidence" value="ECO:0007669"/>
    <property type="project" value="TreeGrafter"/>
</dbReference>
<dbReference type="InterPro" id="IPR020845">
    <property type="entry name" value="AMP-binding_CS"/>
</dbReference>
<dbReference type="InterPro" id="IPR020459">
    <property type="entry name" value="AMP-binding"/>
</dbReference>
<dbReference type="FunFam" id="3.40.50.980:FF:000001">
    <property type="entry name" value="Non-ribosomal peptide synthetase"/>
    <property type="match status" value="1"/>
</dbReference>